<feature type="transmembrane region" description="Helical" evidence="2">
    <location>
        <begin position="96"/>
        <end position="114"/>
    </location>
</feature>
<dbReference type="PROSITE" id="PS50004">
    <property type="entry name" value="C2"/>
    <property type="match status" value="1"/>
</dbReference>
<feature type="compositionally biased region" description="Polar residues" evidence="1">
    <location>
        <begin position="524"/>
        <end position="533"/>
    </location>
</feature>
<comment type="caution">
    <text evidence="4">The sequence shown here is derived from an EMBL/GenBank/DDBJ whole genome shotgun (WGS) entry which is preliminary data.</text>
</comment>
<dbReference type="Gene3D" id="2.60.40.150">
    <property type="entry name" value="C2 domain"/>
    <property type="match status" value="1"/>
</dbReference>
<keyword evidence="2" id="KW-1133">Transmembrane helix</keyword>
<feature type="domain" description="C2" evidence="3">
    <location>
        <begin position="156"/>
        <end position="277"/>
    </location>
</feature>
<feature type="compositionally biased region" description="Polar residues" evidence="1">
    <location>
        <begin position="453"/>
        <end position="463"/>
    </location>
</feature>
<evidence type="ECO:0000256" key="1">
    <source>
        <dbReference type="SAM" id="MobiDB-lite"/>
    </source>
</evidence>
<dbReference type="InterPro" id="IPR000008">
    <property type="entry name" value="C2_dom"/>
</dbReference>
<feature type="compositionally biased region" description="Polar residues" evidence="1">
    <location>
        <begin position="389"/>
        <end position="429"/>
    </location>
</feature>
<feature type="compositionally biased region" description="Low complexity" evidence="1">
    <location>
        <begin position="10"/>
        <end position="22"/>
    </location>
</feature>
<evidence type="ECO:0000313" key="4">
    <source>
        <dbReference type="EMBL" id="KAJ4975380.1"/>
    </source>
</evidence>
<gene>
    <name evidence="4" type="ORF">NE237_000486</name>
</gene>
<feature type="region of interest" description="Disordered" evidence="1">
    <location>
        <begin position="501"/>
        <end position="535"/>
    </location>
</feature>
<dbReference type="CDD" id="cd00030">
    <property type="entry name" value="C2"/>
    <property type="match status" value="1"/>
</dbReference>
<dbReference type="PANTHER" id="PTHR31208">
    <property type="entry name" value="EXPRESSED PROTEIN"/>
    <property type="match status" value="1"/>
</dbReference>
<keyword evidence="2" id="KW-0812">Transmembrane</keyword>
<name>A0A9Q0KRK4_9MAGN</name>
<keyword evidence="5" id="KW-1185">Reference proteome</keyword>
<keyword evidence="2" id="KW-0472">Membrane</keyword>
<dbReference type="Proteomes" id="UP001141806">
    <property type="component" value="Unassembled WGS sequence"/>
</dbReference>
<feature type="region of interest" description="Disordered" evidence="1">
    <location>
        <begin position="1"/>
        <end position="22"/>
    </location>
</feature>
<dbReference type="PANTHER" id="PTHR31208:SF2">
    <property type="entry name" value="DOMAIN-CONTAINING PROTEIN, PUTATIVE, EXPRESSED-RELATED"/>
    <property type="match status" value="1"/>
</dbReference>
<dbReference type="SMART" id="SM00239">
    <property type="entry name" value="C2"/>
    <property type="match status" value="1"/>
</dbReference>
<dbReference type="EMBL" id="JAMYWD010000003">
    <property type="protein sequence ID" value="KAJ4975380.1"/>
    <property type="molecule type" value="Genomic_DNA"/>
</dbReference>
<feature type="compositionally biased region" description="Low complexity" evidence="1">
    <location>
        <begin position="512"/>
        <end position="522"/>
    </location>
</feature>
<reference evidence="4" key="1">
    <citation type="journal article" date="2023" name="Plant J.">
        <title>The genome of the king protea, Protea cynaroides.</title>
        <authorList>
            <person name="Chang J."/>
            <person name="Duong T.A."/>
            <person name="Schoeman C."/>
            <person name="Ma X."/>
            <person name="Roodt D."/>
            <person name="Barker N."/>
            <person name="Li Z."/>
            <person name="Van de Peer Y."/>
            <person name="Mizrachi E."/>
        </authorList>
    </citation>
    <scope>NUCLEOTIDE SEQUENCE</scope>
    <source>
        <tissue evidence="4">Young leaves</tissue>
    </source>
</reference>
<proteinExistence type="predicted"/>
<feature type="compositionally biased region" description="Polar residues" evidence="1">
    <location>
        <begin position="359"/>
        <end position="381"/>
    </location>
</feature>
<dbReference type="AlphaFoldDB" id="A0A9Q0KRK4"/>
<evidence type="ECO:0000256" key="2">
    <source>
        <dbReference type="SAM" id="Phobius"/>
    </source>
</evidence>
<accession>A0A9Q0KRK4</accession>
<protein>
    <recommendedName>
        <fullName evidence="3">C2 domain-containing protein</fullName>
    </recommendedName>
</protein>
<organism evidence="4 5">
    <name type="scientific">Protea cynaroides</name>
    <dbReference type="NCBI Taxonomy" id="273540"/>
    <lineage>
        <taxon>Eukaryota</taxon>
        <taxon>Viridiplantae</taxon>
        <taxon>Streptophyta</taxon>
        <taxon>Embryophyta</taxon>
        <taxon>Tracheophyta</taxon>
        <taxon>Spermatophyta</taxon>
        <taxon>Magnoliopsida</taxon>
        <taxon>Proteales</taxon>
        <taxon>Proteaceae</taxon>
        <taxon>Protea</taxon>
    </lineage>
</organism>
<dbReference type="SUPFAM" id="SSF49562">
    <property type="entry name" value="C2 domain (Calcium/lipid-binding domain, CaLB)"/>
    <property type="match status" value="1"/>
</dbReference>
<dbReference type="OrthoDB" id="270970at2759"/>
<evidence type="ECO:0000259" key="3">
    <source>
        <dbReference type="PROSITE" id="PS50004"/>
    </source>
</evidence>
<dbReference type="Pfam" id="PF00168">
    <property type="entry name" value="C2"/>
    <property type="match status" value="1"/>
</dbReference>
<evidence type="ECO:0000313" key="5">
    <source>
        <dbReference type="Proteomes" id="UP001141806"/>
    </source>
</evidence>
<dbReference type="InterPro" id="IPR035892">
    <property type="entry name" value="C2_domain_sf"/>
</dbReference>
<sequence length="545" mass="59738">MKKSLWKTGSSLSSSISSASPGCSSMMEWASREESKSFKAHLGFDQNFIMFLYYELGRKLNFGKITETDLGCRLAGFPSRNRGFAVVSLKLRIQPFFSSLCVCALALNINYFVLTMATSKSAVSLFKNSPVVSDRFSQRPGLAVQNPGSLSWGTGVHGKESVVANFDGFIGVLEVYIHQARDIHNVCIYHKQDVYAKFCLTNNPEIFVSTKIINGGGRNPVFNENLQLKVRTLESSLKCEIWMLSRVKNYLEDQLLGFVLVPLSDILVRNGKLDQDFSISSTDLFHSPAGFVQLSLSYSGASPHVLAILAPAASENEKAAVAPDSLPSEYNKIEFPDPTICFENQLMVSEYFGMPRSPLDSQSSESFTTSDTENNLCSNVDGSDHVRESFSTGSLDSSEVQKSDTPPSSVSTNWSPSASTRRSYQSSPDTPGARKSPDEEPQSPVKEKEADSEASSGVPSRTFSKPFVSINIEPEPMVVQQDIVDMYMRSMQQFTESLAKMKLPLDSENEPTNSATATSKSNSDQKSAASKGTGSRVFYGSSAFF</sequence>
<feature type="region of interest" description="Disordered" evidence="1">
    <location>
        <begin position="357"/>
        <end position="469"/>
    </location>
</feature>